<dbReference type="GO" id="GO:0003677">
    <property type="term" value="F:DNA binding"/>
    <property type="evidence" value="ECO:0007669"/>
    <property type="project" value="UniProtKB-KW"/>
</dbReference>
<dbReference type="InterPro" id="IPR010093">
    <property type="entry name" value="SinI_DNA-bd"/>
</dbReference>
<organism evidence="2 3">
    <name type="scientific">Maribellus luteus</name>
    <dbReference type="NCBI Taxonomy" id="2305463"/>
    <lineage>
        <taxon>Bacteria</taxon>
        <taxon>Pseudomonadati</taxon>
        <taxon>Bacteroidota</taxon>
        <taxon>Bacteroidia</taxon>
        <taxon>Marinilabiliales</taxon>
        <taxon>Prolixibacteraceae</taxon>
        <taxon>Maribellus</taxon>
    </lineage>
</organism>
<keyword evidence="3" id="KW-1185">Reference proteome</keyword>
<sequence>MSNLEQLEKLNQLLEEQNLMKKEILTVDEASQYLGISKSNLYKKTSAQRIPHYKPEGKIIYFKRSELDEWMLRNRQSTIQEITDKAANLIINKKGGLSC</sequence>
<protein>
    <submittedName>
        <fullName evidence="2">DNA-binding protein</fullName>
    </submittedName>
</protein>
<dbReference type="NCBIfam" id="TIGR01764">
    <property type="entry name" value="excise"/>
    <property type="match status" value="1"/>
</dbReference>
<evidence type="ECO:0000313" key="2">
    <source>
        <dbReference type="EMBL" id="RIJ45512.1"/>
    </source>
</evidence>
<proteinExistence type="predicted"/>
<evidence type="ECO:0000259" key="1">
    <source>
        <dbReference type="Pfam" id="PF12728"/>
    </source>
</evidence>
<keyword evidence="2" id="KW-0238">DNA-binding</keyword>
<dbReference type="Pfam" id="PF12728">
    <property type="entry name" value="HTH_17"/>
    <property type="match status" value="1"/>
</dbReference>
<dbReference type="AlphaFoldDB" id="A0A399SSP3"/>
<comment type="caution">
    <text evidence="2">The sequence shown here is derived from an EMBL/GenBank/DDBJ whole genome shotgun (WGS) entry which is preliminary data.</text>
</comment>
<dbReference type="Proteomes" id="UP000265926">
    <property type="component" value="Unassembled WGS sequence"/>
</dbReference>
<evidence type="ECO:0000313" key="3">
    <source>
        <dbReference type="Proteomes" id="UP000265926"/>
    </source>
</evidence>
<dbReference type="EMBL" id="QWGR01000024">
    <property type="protein sequence ID" value="RIJ45512.1"/>
    <property type="molecule type" value="Genomic_DNA"/>
</dbReference>
<dbReference type="InterPro" id="IPR009061">
    <property type="entry name" value="DNA-bd_dom_put_sf"/>
</dbReference>
<dbReference type="RefSeq" id="WP_119440321.1">
    <property type="nucleotide sequence ID" value="NZ_QWGR01000024.1"/>
</dbReference>
<dbReference type="OrthoDB" id="597977at2"/>
<dbReference type="InterPro" id="IPR041657">
    <property type="entry name" value="HTH_17"/>
</dbReference>
<reference evidence="2 3" key="1">
    <citation type="submission" date="2018-08" db="EMBL/GenBank/DDBJ databases">
        <title>Pallidiluteibacterium maritimus gen. nov., sp. nov., isolated from coastal sediment.</title>
        <authorList>
            <person name="Zhou L.Y."/>
        </authorList>
    </citation>
    <scope>NUCLEOTIDE SEQUENCE [LARGE SCALE GENOMIC DNA]</scope>
    <source>
        <strain evidence="2 3">XSD2</strain>
    </source>
</reference>
<dbReference type="SUPFAM" id="SSF46955">
    <property type="entry name" value="Putative DNA-binding domain"/>
    <property type="match status" value="1"/>
</dbReference>
<feature type="domain" description="Helix-turn-helix" evidence="1">
    <location>
        <begin position="25"/>
        <end position="75"/>
    </location>
</feature>
<name>A0A399SSP3_9BACT</name>
<gene>
    <name evidence="2" type="ORF">D1614_22860</name>
</gene>
<accession>A0A399SSP3</accession>